<evidence type="ECO:0008006" key="5">
    <source>
        <dbReference type="Google" id="ProtNLM"/>
    </source>
</evidence>
<feature type="region of interest" description="Disordered" evidence="1">
    <location>
        <begin position="164"/>
        <end position="184"/>
    </location>
</feature>
<sequence length="548" mass="59676">MTSTSLRALQTDKALPPDPTVNVEEMAEIEDRNGYSTLEVSHIQPPKPGGRSLSYSEKITDDKKYAQHGNYIEADSHAAPMVNSQSDEGLIVDYDHDSHKEAVVSVAETHFLTSADPGGVAPQSPDQPRILGLKRKTFYIILASLLTALIVAAVGGGVGGWAAGRTKDKQPVNGNTGSTSTNATAPTRYANIGLAAMRWTDPNGTLYKNIYYQDRDNRILESAWDNTTDVTSPWRISAISDAVRPSTPIAAVAGWPHASYNYSLVKNVYYMSAGGELTERQAQANNSQGWEDDNFTGLFSGSNNTYLAAYWGQNIANVSEQLVVLFQRDNFENGITQARYISVNSTSNPWVANNFPFAQEKGAAFAMSLVSYRSGKHLMLYTVGDGGKLGQYEYSINDNEPVESTSVVSITSQSATPLTVDPRAPLAVVAQDNQPLYTENNITLPECYQQTPLTTLIVYATPDRRSLVLSAWNCTAGFEDQTGEIAPLQKPNTTFLALAAMSDRATGDGNIYLMFDAGTGPEVEEWTVPKRVGDPWAISRKVDVDFSM</sequence>
<dbReference type="Proteomes" id="UP001310594">
    <property type="component" value="Unassembled WGS sequence"/>
</dbReference>
<evidence type="ECO:0000313" key="4">
    <source>
        <dbReference type="Proteomes" id="UP001310594"/>
    </source>
</evidence>
<feature type="transmembrane region" description="Helical" evidence="2">
    <location>
        <begin position="138"/>
        <end position="163"/>
    </location>
</feature>
<protein>
    <recommendedName>
        <fullName evidence="5">Fucose-specific lectin</fullName>
    </recommendedName>
</protein>
<keyword evidence="2" id="KW-0472">Membrane</keyword>
<accession>A0AAN7ZQE4</accession>
<feature type="compositionally biased region" description="Low complexity" evidence="1">
    <location>
        <begin position="173"/>
        <end position="184"/>
    </location>
</feature>
<name>A0AAN7ZQE4_9PEZI</name>
<keyword evidence="2" id="KW-1133">Transmembrane helix</keyword>
<organism evidence="3 4">
    <name type="scientific">Elasticomyces elasticus</name>
    <dbReference type="NCBI Taxonomy" id="574655"/>
    <lineage>
        <taxon>Eukaryota</taxon>
        <taxon>Fungi</taxon>
        <taxon>Dikarya</taxon>
        <taxon>Ascomycota</taxon>
        <taxon>Pezizomycotina</taxon>
        <taxon>Dothideomycetes</taxon>
        <taxon>Dothideomycetidae</taxon>
        <taxon>Mycosphaerellales</taxon>
        <taxon>Teratosphaeriaceae</taxon>
        <taxon>Elasticomyces</taxon>
    </lineage>
</organism>
<dbReference type="AlphaFoldDB" id="A0AAN7ZQE4"/>
<evidence type="ECO:0000313" key="3">
    <source>
        <dbReference type="EMBL" id="KAK5706373.1"/>
    </source>
</evidence>
<dbReference type="Gene3D" id="2.120.10.70">
    <property type="entry name" value="Fucose-specific lectin"/>
    <property type="match status" value="1"/>
</dbReference>
<evidence type="ECO:0000256" key="2">
    <source>
        <dbReference type="SAM" id="Phobius"/>
    </source>
</evidence>
<comment type="caution">
    <text evidence="3">The sequence shown here is derived from an EMBL/GenBank/DDBJ whole genome shotgun (WGS) entry which is preliminary data.</text>
</comment>
<proteinExistence type="predicted"/>
<gene>
    <name evidence="3" type="ORF">LTR97_001361</name>
</gene>
<reference evidence="3" key="1">
    <citation type="submission" date="2023-08" db="EMBL/GenBank/DDBJ databases">
        <title>Black Yeasts Isolated from many extreme environments.</title>
        <authorList>
            <person name="Coleine C."/>
            <person name="Stajich J.E."/>
            <person name="Selbmann L."/>
        </authorList>
    </citation>
    <scope>NUCLEOTIDE SEQUENCE</scope>
    <source>
        <strain evidence="3">CCFEE 5810</strain>
    </source>
</reference>
<dbReference type="EMBL" id="JAVRQU010000002">
    <property type="protein sequence ID" value="KAK5706373.1"/>
    <property type="molecule type" value="Genomic_DNA"/>
</dbReference>
<keyword evidence="2" id="KW-0812">Transmembrane</keyword>
<evidence type="ECO:0000256" key="1">
    <source>
        <dbReference type="SAM" id="MobiDB-lite"/>
    </source>
</evidence>
<dbReference type="SUPFAM" id="SSF89372">
    <property type="entry name" value="Fucose-specific lectin"/>
    <property type="match status" value="1"/>
</dbReference>